<dbReference type="PROSITE" id="PS51819">
    <property type="entry name" value="VOC"/>
    <property type="match status" value="1"/>
</dbReference>
<organism evidence="2 3">
    <name type="scientific">Kibdelosporangium banguiense</name>
    <dbReference type="NCBI Taxonomy" id="1365924"/>
    <lineage>
        <taxon>Bacteria</taxon>
        <taxon>Bacillati</taxon>
        <taxon>Actinomycetota</taxon>
        <taxon>Actinomycetes</taxon>
        <taxon>Pseudonocardiales</taxon>
        <taxon>Pseudonocardiaceae</taxon>
        <taxon>Kibdelosporangium</taxon>
    </lineage>
</organism>
<name>A0ABS4TMY2_9PSEU</name>
<keyword evidence="3" id="KW-1185">Reference proteome</keyword>
<dbReference type="InterPro" id="IPR037523">
    <property type="entry name" value="VOC_core"/>
</dbReference>
<evidence type="ECO:0000313" key="2">
    <source>
        <dbReference type="EMBL" id="MBP2325724.1"/>
    </source>
</evidence>
<evidence type="ECO:0000259" key="1">
    <source>
        <dbReference type="PROSITE" id="PS51819"/>
    </source>
</evidence>
<feature type="domain" description="VOC" evidence="1">
    <location>
        <begin position="1"/>
        <end position="104"/>
    </location>
</feature>
<reference evidence="2 3" key="1">
    <citation type="submission" date="2021-03" db="EMBL/GenBank/DDBJ databases">
        <title>Sequencing the genomes of 1000 actinobacteria strains.</title>
        <authorList>
            <person name="Klenk H.-P."/>
        </authorList>
    </citation>
    <scope>NUCLEOTIDE SEQUENCE [LARGE SCALE GENOMIC DNA]</scope>
    <source>
        <strain evidence="2 3">DSM 46670</strain>
    </source>
</reference>
<dbReference type="Proteomes" id="UP001519332">
    <property type="component" value="Unassembled WGS sequence"/>
</dbReference>
<dbReference type="InterPro" id="IPR004360">
    <property type="entry name" value="Glyas_Fos-R_dOase_dom"/>
</dbReference>
<dbReference type="Pfam" id="PF00903">
    <property type="entry name" value="Glyoxalase"/>
    <property type="match status" value="1"/>
</dbReference>
<proteinExistence type="predicted"/>
<gene>
    <name evidence="2" type="ORF">JOF56_006109</name>
</gene>
<comment type="caution">
    <text evidence="2">The sequence shown here is derived from an EMBL/GenBank/DDBJ whole genome shotgun (WGS) entry which is preliminary data.</text>
</comment>
<dbReference type="EMBL" id="JAGINW010000001">
    <property type="protein sequence ID" value="MBP2325724.1"/>
    <property type="molecule type" value="Genomic_DNA"/>
</dbReference>
<sequence length="116" mass="12508">MHAIVYTREAEQTRAFFRDVLEWPSVDAGGGWLIFKAPPAEVAAHPTDGDGTQELYLMCDDINATVAELKAKGVVFTQGISDQGWGLLTEFELPGGGKMGLYEPRHPVATEIGASS</sequence>
<dbReference type="Gene3D" id="3.10.180.10">
    <property type="entry name" value="2,3-Dihydroxybiphenyl 1,2-Dioxygenase, domain 1"/>
    <property type="match status" value="1"/>
</dbReference>
<evidence type="ECO:0000313" key="3">
    <source>
        <dbReference type="Proteomes" id="UP001519332"/>
    </source>
</evidence>
<accession>A0ABS4TMY2</accession>
<protein>
    <submittedName>
        <fullName evidence="2">Catechol 2,3-dioxygenase-like lactoylglutathione lyase family enzyme</fullName>
    </submittedName>
</protein>
<dbReference type="InterPro" id="IPR029068">
    <property type="entry name" value="Glyas_Bleomycin-R_OHBP_Dase"/>
</dbReference>
<dbReference type="SUPFAM" id="SSF54593">
    <property type="entry name" value="Glyoxalase/Bleomycin resistance protein/Dihydroxybiphenyl dioxygenase"/>
    <property type="match status" value="1"/>
</dbReference>